<evidence type="ECO:0000313" key="3">
    <source>
        <dbReference type="Proteomes" id="UP000183653"/>
    </source>
</evidence>
<dbReference type="AlphaFoldDB" id="A0A1H2HAS4"/>
<reference evidence="2 3" key="1">
    <citation type="submission" date="2016-10" db="EMBL/GenBank/DDBJ databases">
        <authorList>
            <person name="Varghese N."/>
            <person name="Submissions S."/>
        </authorList>
    </citation>
    <scope>NUCLEOTIDE SEQUENCE [LARGE SCALE GENOMIC DNA]</scope>
    <source>
        <strain evidence="2 3">BS2775</strain>
    </source>
</reference>
<dbReference type="InterPro" id="IPR025746">
    <property type="entry name" value="PilX_N_dom"/>
</dbReference>
<accession>A0A1H2HAS4</accession>
<proteinExistence type="predicted"/>
<dbReference type="EMBL" id="LT629782">
    <property type="protein sequence ID" value="SDU28892.1"/>
    <property type="molecule type" value="Genomic_DNA"/>
</dbReference>
<gene>
    <name evidence="2" type="ORF">SAMN04490197_4585</name>
</gene>
<evidence type="ECO:0000259" key="1">
    <source>
        <dbReference type="Pfam" id="PF14341"/>
    </source>
</evidence>
<dbReference type="Proteomes" id="UP000183653">
    <property type="component" value="Chromosome I"/>
</dbReference>
<sequence>MVMVERSDVRQAGMVLLVSLVFLLLLSLVGLSSMQAAISQQKVASSLWQRNQSFQTAESGLRLGELAVRRAGLALPLCHSIISCAPPIDAFSVVGPGPNPVSAVNWVAFKDGVYGVQSLGVGRGQAHLPPHAPAALFRVTAVGLGGQSRAVLETVYARVEEGNGARFRRVLWRQLQ</sequence>
<evidence type="ECO:0000313" key="2">
    <source>
        <dbReference type="EMBL" id="SDU28892.1"/>
    </source>
</evidence>
<dbReference type="RefSeq" id="WP_057725846.1">
    <property type="nucleotide sequence ID" value="NZ_JYLM01000013.1"/>
</dbReference>
<keyword evidence="3" id="KW-1185">Reference proteome</keyword>
<protein>
    <submittedName>
        <fullName evidence="2">Type IV pilus assembly protein PilX</fullName>
    </submittedName>
</protein>
<organism evidence="2 3">
    <name type="scientific">Pseudomonas orientalis</name>
    <dbReference type="NCBI Taxonomy" id="76758"/>
    <lineage>
        <taxon>Bacteria</taxon>
        <taxon>Pseudomonadati</taxon>
        <taxon>Pseudomonadota</taxon>
        <taxon>Gammaproteobacteria</taxon>
        <taxon>Pseudomonadales</taxon>
        <taxon>Pseudomonadaceae</taxon>
        <taxon>Pseudomonas</taxon>
    </lineage>
</organism>
<dbReference type="Pfam" id="PF14341">
    <property type="entry name" value="PilX_N"/>
    <property type="match status" value="1"/>
</dbReference>
<name>A0A1H2HAS4_9PSED</name>
<feature type="domain" description="Type 4 fimbrial biogenesis protein PilX N-terminal" evidence="1">
    <location>
        <begin position="12"/>
        <end position="62"/>
    </location>
</feature>